<dbReference type="InterPro" id="IPR050090">
    <property type="entry name" value="Tyrosine_recombinase_XerCD"/>
</dbReference>
<proteinExistence type="inferred from homology"/>
<gene>
    <name evidence="5" type="ORF">GOSPT_118_00640</name>
</gene>
<evidence type="ECO:0000256" key="2">
    <source>
        <dbReference type="ARBA" id="ARBA00023125"/>
    </source>
</evidence>
<dbReference type="InterPro" id="IPR010998">
    <property type="entry name" value="Integrase_recombinase_N"/>
</dbReference>
<dbReference type="InterPro" id="IPR002104">
    <property type="entry name" value="Integrase_catalytic"/>
</dbReference>
<comment type="similarity">
    <text evidence="1">Belongs to the 'phage' integrase family.</text>
</comment>
<dbReference type="RefSeq" id="WP_005208105.1">
    <property type="nucleotide sequence ID" value="NZ_BAFC01000116.1"/>
</dbReference>
<reference evidence="5 6" key="1">
    <citation type="submission" date="2012-02" db="EMBL/GenBank/DDBJ databases">
        <title>Whole genome shotgun sequence of Gordonia sputi NBRC 100414.</title>
        <authorList>
            <person name="Yoshida I."/>
            <person name="Hosoyama A."/>
            <person name="Tsuchikane K."/>
            <person name="Katsumata H."/>
            <person name="Yamazaki S."/>
            <person name="Fujita N."/>
        </authorList>
    </citation>
    <scope>NUCLEOTIDE SEQUENCE [LARGE SCALE GENOMIC DNA]</scope>
    <source>
        <strain evidence="5 6">NBRC 100414</strain>
    </source>
</reference>
<feature type="domain" description="Tyr recombinase" evidence="4">
    <location>
        <begin position="177"/>
        <end position="361"/>
    </location>
</feature>
<keyword evidence="3" id="KW-0233">DNA recombination</keyword>
<dbReference type="EMBL" id="BAFC01000116">
    <property type="protein sequence ID" value="GAB40987.1"/>
    <property type="molecule type" value="Genomic_DNA"/>
</dbReference>
<dbReference type="InterPro" id="IPR013762">
    <property type="entry name" value="Integrase-like_cat_sf"/>
</dbReference>
<dbReference type="Gene3D" id="1.10.150.130">
    <property type="match status" value="1"/>
</dbReference>
<evidence type="ECO:0000259" key="4">
    <source>
        <dbReference type="PROSITE" id="PS51898"/>
    </source>
</evidence>
<accession>H5U5H9</accession>
<dbReference type="Proteomes" id="UP000005845">
    <property type="component" value="Unassembled WGS sequence"/>
</dbReference>
<dbReference type="Gene3D" id="1.10.443.10">
    <property type="entry name" value="Intergrase catalytic core"/>
    <property type="match status" value="1"/>
</dbReference>
<dbReference type="eggNOG" id="COG4974">
    <property type="taxonomic scope" value="Bacteria"/>
</dbReference>
<evidence type="ECO:0000313" key="5">
    <source>
        <dbReference type="EMBL" id="GAB40987.1"/>
    </source>
</evidence>
<name>H5U5H9_9ACTN</name>
<dbReference type="Pfam" id="PF14657">
    <property type="entry name" value="Arm-DNA-bind_4"/>
    <property type="match status" value="1"/>
</dbReference>
<comment type="caution">
    <text evidence="5">The sequence shown here is derived from an EMBL/GenBank/DDBJ whole genome shotgun (WGS) entry which is preliminary data.</text>
</comment>
<dbReference type="Pfam" id="PF00589">
    <property type="entry name" value="Phage_integrase"/>
    <property type="match status" value="1"/>
</dbReference>
<dbReference type="InterPro" id="IPR011010">
    <property type="entry name" value="DNA_brk_join_enz"/>
</dbReference>
<protein>
    <submittedName>
        <fullName evidence="5">Putative integrase</fullName>
    </submittedName>
</protein>
<dbReference type="SUPFAM" id="SSF56349">
    <property type="entry name" value="DNA breaking-rejoining enzymes"/>
    <property type="match status" value="1"/>
</dbReference>
<sequence>MATIERYSTKSGARYRVRYRTPDHRQTDKRGFRTKRDAEAFAATVEVEKLTGSYIAPTLGRITIDELAPDWLARKESDVAPSNYRTLESAWRTHVEPQWGRRRVSDIELGEVERWIADLGRTITDAKGEVVKKGAGATTIIRAYGVLAGILDDAVKSRRLAVNPARGVENLPKKGRKRHVYLSASDVERLAVESGEHRALVLTLAYCGLRWGELVALRVRDVEFLRKRLTVHDNAVQLGVEHAVGRTKSRKTRSVPVPQFILDELSVQCQGKDLDELVFPGPNGRYLPRPKSTRGWFAGAVQRAGVQTITPHDLRHTTASLAVSAGVNVLALARMLGHTSAKVTLDVYADLFDDDLDAVAVTLNQRYSPQSVGKVWAEGTTDTSP</sequence>
<dbReference type="InterPro" id="IPR028259">
    <property type="entry name" value="AP2-like_int_N"/>
</dbReference>
<keyword evidence="2" id="KW-0238">DNA-binding</keyword>
<evidence type="ECO:0000256" key="3">
    <source>
        <dbReference type="ARBA" id="ARBA00023172"/>
    </source>
</evidence>
<dbReference type="PANTHER" id="PTHR30349:SF64">
    <property type="entry name" value="PROPHAGE INTEGRASE INTD-RELATED"/>
    <property type="match status" value="1"/>
</dbReference>
<organism evidence="5 6">
    <name type="scientific">Gordonia sputi NBRC 100414</name>
    <dbReference type="NCBI Taxonomy" id="1089453"/>
    <lineage>
        <taxon>Bacteria</taxon>
        <taxon>Bacillati</taxon>
        <taxon>Actinomycetota</taxon>
        <taxon>Actinomycetes</taxon>
        <taxon>Mycobacteriales</taxon>
        <taxon>Gordoniaceae</taxon>
        <taxon>Gordonia</taxon>
    </lineage>
</organism>
<dbReference type="GO" id="GO:0006310">
    <property type="term" value="P:DNA recombination"/>
    <property type="evidence" value="ECO:0007669"/>
    <property type="project" value="UniProtKB-KW"/>
</dbReference>
<dbReference type="AlphaFoldDB" id="H5U5H9"/>
<dbReference type="PROSITE" id="PS51898">
    <property type="entry name" value="TYR_RECOMBINASE"/>
    <property type="match status" value="1"/>
</dbReference>
<evidence type="ECO:0000256" key="1">
    <source>
        <dbReference type="ARBA" id="ARBA00008857"/>
    </source>
</evidence>
<dbReference type="PANTHER" id="PTHR30349">
    <property type="entry name" value="PHAGE INTEGRASE-RELATED"/>
    <property type="match status" value="1"/>
</dbReference>
<evidence type="ECO:0000313" key="6">
    <source>
        <dbReference type="Proteomes" id="UP000005845"/>
    </source>
</evidence>
<dbReference type="CDD" id="cd01189">
    <property type="entry name" value="INT_ICEBs1_C_like"/>
    <property type="match status" value="1"/>
</dbReference>
<dbReference type="GO" id="GO:0015074">
    <property type="term" value="P:DNA integration"/>
    <property type="evidence" value="ECO:0007669"/>
    <property type="project" value="InterPro"/>
</dbReference>
<dbReference type="GO" id="GO:0003677">
    <property type="term" value="F:DNA binding"/>
    <property type="evidence" value="ECO:0007669"/>
    <property type="project" value="UniProtKB-KW"/>
</dbReference>
<keyword evidence="6" id="KW-1185">Reference proteome</keyword>